<protein>
    <submittedName>
        <fullName evidence="2">Smp-30/gluconolaconase/lre-like region containing protein</fullName>
    </submittedName>
</protein>
<dbReference type="AlphaFoldDB" id="K1XH82"/>
<dbReference type="EMBL" id="JH921430">
    <property type="protein sequence ID" value="EKD20118.1"/>
    <property type="molecule type" value="Genomic_DNA"/>
</dbReference>
<dbReference type="InterPro" id="IPR013658">
    <property type="entry name" value="SGL"/>
</dbReference>
<dbReference type="Gene3D" id="2.120.10.30">
    <property type="entry name" value="TolB, C-terminal domain"/>
    <property type="match status" value="1"/>
</dbReference>
<proteinExistence type="predicted"/>
<dbReference type="STRING" id="1072389.K1XH82"/>
<keyword evidence="3" id="KW-1185">Reference proteome</keyword>
<dbReference type="InterPro" id="IPR011042">
    <property type="entry name" value="6-blade_b-propeller_TolB-like"/>
</dbReference>
<dbReference type="SUPFAM" id="SSF63829">
    <property type="entry name" value="Calcium-dependent phosphotriesterase"/>
    <property type="match status" value="1"/>
</dbReference>
<organism evidence="2 3">
    <name type="scientific">Marssonina brunnea f. sp. multigermtubi (strain MB_m1)</name>
    <name type="common">Marssonina leaf spot fungus</name>
    <dbReference type="NCBI Taxonomy" id="1072389"/>
    <lineage>
        <taxon>Eukaryota</taxon>
        <taxon>Fungi</taxon>
        <taxon>Dikarya</taxon>
        <taxon>Ascomycota</taxon>
        <taxon>Pezizomycotina</taxon>
        <taxon>Leotiomycetes</taxon>
        <taxon>Helotiales</taxon>
        <taxon>Drepanopezizaceae</taxon>
        <taxon>Drepanopeziza</taxon>
    </lineage>
</organism>
<dbReference type="Proteomes" id="UP000006753">
    <property type="component" value="Unassembled WGS sequence"/>
</dbReference>
<accession>K1XH82</accession>
<dbReference type="OrthoDB" id="423498at2759"/>
<evidence type="ECO:0000259" key="1">
    <source>
        <dbReference type="Pfam" id="PF08450"/>
    </source>
</evidence>
<evidence type="ECO:0000313" key="2">
    <source>
        <dbReference type="EMBL" id="EKD20118.1"/>
    </source>
</evidence>
<dbReference type="InParanoid" id="K1XH82"/>
<sequence>MAAITNADIPVLPTVVQIVDRLAESSGKIKSVIPLNTLLRLTPPRTAPPPQDDLTILQYAPEFGELIGPSPTHSLLLSTSGTSKNPFFHEACVFLPAHDELYTTSNLLQSTSTSNYPTILISRIKLHRTDRLSGSNNVHTVEWAKMRPPPGIDMPNGGVNYQDGILFCAQGQATSGTGGIHYMPRGAAPKPMVTRFHGRDFNSVNDVVVAKDGALWFTDPCYGHEQDFRQRPKLPCHVYRFEPGTGDLRVVADGLGRPNGLAFSPDEKTLYITDTDHIHGDGSTDTTRASTIYAYDVQTISGGQFLVNKRLFAFAAVGFPDGIKCDVYGNVYSGCGDGVEVWNPAGSLIGRILVPGGVANFCFGKDGEMFLCAEQNLWRVQLARETTGAFLRV</sequence>
<dbReference type="OMA" id="PIYGSKQ"/>
<dbReference type="InterPro" id="IPR052988">
    <property type="entry name" value="Oryzine_lactonohydrolase"/>
</dbReference>
<gene>
    <name evidence="2" type="ORF">MBM_02070</name>
</gene>
<dbReference type="KEGG" id="mbe:MBM_02070"/>
<dbReference type="Pfam" id="PF08450">
    <property type="entry name" value="SGL"/>
    <property type="match status" value="1"/>
</dbReference>
<reference evidence="2 3" key="1">
    <citation type="journal article" date="2012" name="BMC Genomics">
        <title>Sequencing the genome of Marssonina brunnea reveals fungus-poplar co-evolution.</title>
        <authorList>
            <person name="Zhu S."/>
            <person name="Cao Y.-Z."/>
            <person name="Jiang C."/>
            <person name="Tan B.-Y."/>
            <person name="Wang Z."/>
            <person name="Feng S."/>
            <person name="Zhang L."/>
            <person name="Su X.-H."/>
            <person name="Brejova B."/>
            <person name="Vinar T."/>
            <person name="Xu M."/>
            <person name="Wang M.-X."/>
            <person name="Zhang S.-G."/>
            <person name="Huang M.-R."/>
            <person name="Wu R."/>
            <person name="Zhou Y."/>
        </authorList>
    </citation>
    <scope>NUCLEOTIDE SEQUENCE [LARGE SCALE GENOMIC DNA]</scope>
    <source>
        <strain evidence="2 3">MB_m1</strain>
    </source>
</reference>
<dbReference type="PANTHER" id="PTHR47064">
    <property type="entry name" value="PUTATIVE (AFU_ORTHOLOGUE AFUA_1G08990)-RELATED"/>
    <property type="match status" value="1"/>
</dbReference>
<feature type="domain" description="SMP-30/Gluconolactonase/LRE-like region" evidence="1">
    <location>
        <begin position="125"/>
        <end position="366"/>
    </location>
</feature>
<name>K1XH82_MARBU</name>
<dbReference type="PANTHER" id="PTHR47064:SF2">
    <property type="entry name" value="SMP-30_GLUCONOLACTONASE_LRE-LIKE REGION DOMAIN-CONTAINING PROTEIN-RELATED"/>
    <property type="match status" value="1"/>
</dbReference>
<evidence type="ECO:0000313" key="3">
    <source>
        <dbReference type="Proteomes" id="UP000006753"/>
    </source>
</evidence>
<dbReference type="eggNOG" id="ENOG502RZSA">
    <property type="taxonomic scope" value="Eukaryota"/>
</dbReference>
<dbReference type="HOGENOM" id="CLU_036110_1_3_1"/>